<keyword evidence="2" id="KW-1185">Reference proteome</keyword>
<dbReference type="Proteomes" id="UP000490939">
    <property type="component" value="Unassembled WGS sequence"/>
</dbReference>
<evidence type="ECO:0000313" key="2">
    <source>
        <dbReference type="Proteomes" id="UP000490939"/>
    </source>
</evidence>
<proteinExistence type="predicted"/>
<organism evidence="1 2">
    <name type="scientific">Venturia inaequalis</name>
    <name type="common">Apple scab fungus</name>
    <dbReference type="NCBI Taxonomy" id="5025"/>
    <lineage>
        <taxon>Eukaryota</taxon>
        <taxon>Fungi</taxon>
        <taxon>Dikarya</taxon>
        <taxon>Ascomycota</taxon>
        <taxon>Pezizomycotina</taxon>
        <taxon>Dothideomycetes</taxon>
        <taxon>Pleosporomycetidae</taxon>
        <taxon>Venturiales</taxon>
        <taxon>Venturiaceae</taxon>
        <taxon>Venturia</taxon>
    </lineage>
</organism>
<name>A0A8H3V992_VENIN</name>
<dbReference type="AlphaFoldDB" id="A0A8H3V992"/>
<dbReference type="EMBL" id="WNWR01000329">
    <property type="protein sequence ID" value="KAE9982938.1"/>
    <property type="molecule type" value="Genomic_DNA"/>
</dbReference>
<sequence length="136" mass="15331">MEAIHIAMRHAVLQQQALPNHPSLDMLNPSFRNMIAIPGPDATPEAITKYKLQVEFYCFLQACGKGLVEYKLQSEEEDISQDGIDSYLDGLWELMAEDFRAQILVFFEHWAVNKTERGDADETGGIVELFGRLSVG</sequence>
<protein>
    <submittedName>
        <fullName evidence="1">Uncharacterized protein</fullName>
    </submittedName>
</protein>
<comment type="caution">
    <text evidence="1">The sequence shown here is derived from an EMBL/GenBank/DDBJ whole genome shotgun (WGS) entry which is preliminary data.</text>
</comment>
<evidence type="ECO:0000313" key="1">
    <source>
        <dbReference type="EMBL" id="KAE9982938.1"/>
    </source>
</evidence>
<reference evidence="1 2" key="1">
    <citation type="submission" date="2019-07" db="EMBL/GenBank/DDBJ databases">
        <title>Venturia inaequalis Genome Resource.</title>
        <authorList>
            <person name="Lichtner F.J."/>
        </authorList>
    </citation>
    <scope>NUCLEOTIDE SEQUENCE [LARGE SCALE GENOMIC DNA]</scope>
    <source>
        <strain evidence="1 2">DMI_063113</strain>
    </source>
</reference>
<accession>A0A8H3V992</accession>
<gene>
    <name evidence="1" type="ORF">EG327_005679</name>
</gene>